<dbReference type="SUPFAM" id="SSF53448">
    <property type="entry name" value="Nucleotide-diphospho-sugar transferases"/>
    <property type="match status" value="1"/>
</dbReference>
<gene>
    <name evidence="2" type="ORF">A2875_00575</name>
</gene>
<name>A0A1F5ZT17_9BACT</name>
<dbReference type="AlphaFoldDB" id="A0A1F5ZT17"/>
<dbReference type="Gene3D" id="3.90.550.10">
    <property type="entry name" value="Spore Coat Polysaccharide Biosynthesis Protein SpsA, Chain A"/>
    <property type="match status" value="1"/>
</dbReference>
<dbReference type="EMBL" id="MFJJ01000005">
    <property type="protein sequence ID" value="OGG15272.1"/>
    <property type="molecule type" value="Genomic_DNA"/>
</dbReference>
<evidence type="ECO:0000259" key="1">
    <source>
        <dbReference type="Pfam" id="PF00535"/>
    </source>
</evidence>
<dbReference type="CDD" id="cd04179">
    <property type="entry name" value="DPM_DPG-synthase_like"/>
    <property type="match status" value="1"/>
</dbReference>
<sequence length="219" mass="24695">QRMNIFLVIPAFNEGERLPAVLTGASRFLPKGKIIVVDDGSLQPIKTKSALVIRHRLNLGKGAAMKTGAEYAFGEKADAVIFMDADGQHDPKELPNFASRLEKGFDVVFGSRQPGLSVPLTRLLGNKFASIYINLLFNIYISDILSGYRALTKKAYRLLSWESSRYGVETEIVARLGKNLQRLKWTEFPIETIYIDKYKGVTIIDAIKVLVNTLWWRLF</sequence>
<accession>A0A1F5ZT17</accession>
<proteinExistence type="predicted"/>
<reference evidence="2 3" key="1">
    <citation type="journal article" date="2016" name="Nat. Commun.">
        <title>Thousands of microbial genomes shed light on interconnected biogeochemical processes in an aquifer system.</title>
        <authorList>
            <person name="Anantharaman K."/>
            <person name="Brown C.T."/>
            <person name="Hug L.A."/>
            <person name="Sharon I."/>
            <person name="Castelle C.J."/>
            <person name="Probst A.J."/>
            <person name="Thomas B.C."/>
            <person name="Singh A."/>
            <person name="Wilkins M.J."/>
            <person name="Karaoz U."/>
            <person name="Brodie E.L."/>
            <person name="Williams K.H."/>
            <person name="Hubbard S.S."/>
            <person name="Banfield J.F."/>
        </authorList>
    </citation>
    <scope>NUCLEOTIDE SEQUENCE [LARGE SCALE GENOMIC DNA]</scope>
</reference>
<dbReference type="InterPro" id="IPR001173">
    <property type="entry name" value="Glyco_trans_2-like"/>
</dbReference>
<dbReference type="PANTHER" id="PTHR48090">
    <property type="entry name" value="UNDECAPRENYL-PHOSPHATE 4-DEOXY-4-FORMAMIDO-L-ARABINOSE TRANSFERASE-RELATED"/>
    <property type="match status" value="1"/>
</dbReference>
<organism evidence="2 3">
    <name type="scientific">Candidatus Gottesmanbacteria bacterium RIFCSPHIGHO2_01_FULL_46_14</name>
    <dbReference type="NCBI Taxonomy" id="1798380"/>
    <lineage>
        <taxon>Bacteria</taxon>
        <taxon>Candidatus Gottesmaniibacteriota</taxon>
    </lineage>
</organism>
<feature type="domain" description="Glycosyltransferase 2-like" evidence="1">
    <location>
        <begin position="7"/>
        <end position="125"/>
    </location>
</feature>
<dbReference type="Pfam" id="PF00535">
    <property type="entry name" value="Glycos_transf_2"/>
    <property type="match status" value="1"/>
</dbReference>
<dbReference type="InterPro" id="IPR029044">
    <property type="entry name" value="Nucleotide-diphossugar_trans"/>
</dbReference>
<evidence type="ECO:0000313" key="2">
    <source>
        <dbReference type="EMBL" id="OGG15272.1"/>
    </source>
</evidence>
<feature type="non-terminal residue" evidence="2">
    <location>
        <position position="1"/>
    </location>
</feature>
<evidence type="ECO:0000313" key="3">
    <source>
        <dbReference type="Proteomes" id="UP000177416"/>
    </source>
</evidence>
<dbReference type="InterPro" id="IPR050256">
    <property type="entry name" value="Glycosyltransferase_2"/>
</dbReference>
<protein>
    <recommendedName>
        <fullName evidence="1">Glycosyltransferase 2-like domain-containing protein</fullName>
    </recommendedName>
</protein>
<dbReference type="PANTHER" id="PTHR48090:SF7">
    <property type="entry name" value="RFBJ PROTEIN"/>
    <property type="match status" value="1"/>
</dbReference>
<dbReference type="Proteomes" id="UP000177416">
    <property type="component" value="Unassembled WGS sequence"/>
</dbReference>
<comment type="caution">
    <text evidence="2">The sequence shown here is derived from an EMBL/GenBank/DDBJ whole genome shotgun (WGS) entry which is preliminary data.</text>
</comment>